<dbReference type="InterPro" id="IPR052336">
    <property type="entry name" value="MlaD_Phospholipid_Transporter"/>
</dbReference>
<name>W7YFG6_9BACT</name>
<comment type="caution">
    <text evidence="2">The sequence shown here is derived from an EMBL/GenBank/DDBJ whole genome shotgun (WGS) entry which is preliminary data.</text>
</comment>
<feature type="domain" description="Mce/MlaD" evidence="1">
    <location>
        <begin position="37"/>
        <end position="113"/>
    </location>
</feature>
<evidence type="ECO:0000259" key="1">
    <source>
        <dbReference type="Pfam" id="PF02470"/>
    </source>
</evidence>
<dbReference type="Pfam" id="PF02470">
    <property type="entry name" value="MlaD"/>
    <property type="match status" value="1"/>
</dbReference>
<dbReference type="PANTHER" id="PTHR33371:SF4">
    <property type="entry name" value="INTERMEMBRANE PHOSPHOLIPID TRANSPORT SYSTEM BINDING PROTEIN MLAD"/>
    <property type="match status" value="1"/>
</dbReference>
<reference evidence="2 3" key="1">
    <citation type="journal article" date="2014" name="Genome Announc.">
        <title>Draft Genome Sequence of Cytophaga fermentans JCM 21142T, a Facultative Anaerobe Isolated from Marine Mud.</title>
        <authorList>
            <person name="Starns D."/>
            <person name="Oshima K."/>
            <person name="Suda W."/>
            <person name="Iino T."/>
            <person name="Yuki M."/>
            <person name="Inoue J."/>
            <person name="Kitamura K."/>
            <person name="Iida T."/>
            <person name="Darby A."/>
            <person name="Hattori M."/>
            <person name="Ohkuma M."/>
        </authorList>
    </citation>
    <scope>NUCLEOTIDE SEQUENCE [LARGE SCALE GENOMIC DNA]</scope>
    <source>
        <strain evidence="2 3">JCM 21142</strain>
    </source>
</reference>
<protein>
    <submittedName>
        <fullName evidence="2">Virulence factor Mce family protein</fullName>
    </submittedName>
</protein>
<dbReference type="RefSeq" id="WP_027471262.1">
    <property type="nucleotide sequence ID" value="NZ_BAMD01000019.1"/>
</dbReference>
<dbReference type="Proteomes" id="UP000019402">
    <property type="component" value="Unassembled WGS sequence"/>
</dbReference>
<dbReference type="PANTHER" id="PTHR33371">
    <property type="entry name" value="INTERMEMBRANE PHOSPHOLIPID TRANSPORT SYSTEM BINDING PROTEIN MLAD-RELATED"/>
    <property type="match status" value="1"/>
</dbReference>
<proteinExistence type="predicted"/>
<accession>W7YFG6</accession>
<dbReference type="AlphaFoldDB" id="W7YFG6"/>
<dbReference type="EMBL" id="BAMD01000019">
    <property type="protein sequence ID" value="GAF03181.1"/>
    <property type="molecule type" value="Genomic_DNA"/>
</dbReference>
<evidence type="ECO:0000313" key="3">
    <source>
        <dbReference type="Proteomes" id="UP000019402"/>
    </source>
</evidence>
<keyword evidence="3" id="KW-1185">Reference proteome</keyword>
<dbReference type="InterPro" id="IPR003399">
    <property type="entry name" value="Mce/MlaD"/>
</dbReference>
<dbReference type="STRING" id="869213.GCA_000517085_01435"/>
<gene>
    <name evidence="2" type="ORF">JCM21142_41846</name>
</gene>
<sequence>MAKISKEAKVGLTVGLAIFIFAWGINFLKGKDIFTPGYKVHGIYSRIDGLTESSPIYYKGFQIGSVRKISLLAGGNSDLLVTMAIEKDIDFPKNTVAQIYSLDLMGSKGIRFVYGNSPDLIEAGDTLSTSVTGDLADQVSQEVLPLKDKVENMVVGLDSILTNLNRFLSEENKNSLSSGMNDFSGMMRNLNQISASINYSLKEKGSLDNTLANLEAVSLVLKANGEALSALMKNMESASGQLADAHIDSLAHKMSNTFVSVNTLLTSLNRGEGTVGKLMSDEQLYDNMNNVSVSLDRLLNDVREQPKRYVNFSAVSFGGGKAEKKKDQKTVYKLLLKKSKAPLDLRGVELGEDKYVREERSGKFYLYTIGEEQRKEALLGLKNDISDRYPDAQIVTFRGGKMVKK</sequence>
<organism evidence="2 3">
    <name type="scientific">Saccharicrinis fermentans DSM 9555 = JCM 21142</name>
    <dbReference type="NCBI Taxonomy" id="869213"/>
    <lineage>
        <taxon>Bacteria</taxon>
        <taxon>Pseudomonadati</taxon>
        <taxon>Bacteroidota</taxon>
        <taxon>Bacteroidia</taxon>
        <taxon>Marinilabiliales</taxon>
        <taxon>Marinilabiliaceae</taxon>
        <taxon>Saccharicrinis</taxon>
    </lineage>
</organism>
<evidence type="ECO:0000313" key="2">
    <source>
        <dbReference type="EMBL" id="GAF03181.1"/>
    </source>
</evidence>
<dbReference type="OrthoDB" id="9769132at2"/>
<dbReference type="eggNOG" id="COG1463">
    <property type="taxonomic scope" value="Bacteria"/>
</dbReference>